<evidence type="ECO:0000313" key="2">
    <source>
        <dbReference type="EMBL" id="KAK9266801.1"/>
    </source>
</evidence>
<dbReference type="GO" id="GO:0003723">
    <property type="term" value="F:RNA binding"/>
    <property type="evidence" value="ECO:0007669"/>
    <property type="project" value="InterPro"/>
</dbReference>
<evidence type="ECO:0000256" key="1">
    <source>
        <dbReference type="SAM" id="MobiDB-lite"/>
    </source>
</evidence>
<organism evidence="3 4">
    <name type="scientific">Liquidambar formosana</name>
    <name type="common">Formosan gum</name>
    <dbReference type="NCBI Taxonomy" id="63359"/>
    <lineage>
        <taxon>Eukaryota</taxon>
        <taxon>Viridiplantae</taxon>
        <taxon>Streptophyta</taxon>
        <taxon>Embryophyta</taxon>
        <taxon>Tracheophyta</taxon>
        <taxon>Spermatophyta</taxon>
        <taxon>Magnoliopsida</taxon>
        <taxon>eudicotyledons</taxon>
        <taxon>Gunneridae</taxon>
        <taxon>Pentapetalae</taxon>
        <taxon>Saxifragales</taxon>
        <taxon>Altingiaceae</taxon>
        <taxon>Liquidambar</taxon>
    </lineage>
</organism>
<comment type="caution">
    <text evidence="3">The sequence shown here is derived from an EMBL/GenBank/DDBJ whole genome shotgun (WGS) entry which is preliminary data.</text>
</comment>
<dbReference type="GO" id="GO:0009658">
    <property type="term" value="P:chloroplast organization"/>
    <property type="evidence" value="ECO:0007669"/>
    <property type="project" value="InterPro"/>
</dbReference>
<gene>
    <name evidence="3" type="ORF">L1049_004898</name>
    <name evidence="2" type="ORF">L1049_025274</name>
</gene>
<dbReference type="EMBL" id="JBBPBK010000007">
    <property type="protein sequence ID" value="KAK9281987.1"/>
    <property type="molecule type" value="Genomic_DNA"/>
</dbReference>
<dbReference type="Gene3D" id="1.25.40.10">
    <property type="entry name" value="Tetratricopeptide repeat domain"/>
    <property type="match status" value="1"/>
</dbReference>
<dbReference type="InterPro" id="IPR044190">
    <property type="entry name" value="THA8-like"/>
</dbReference>
<reference evidence="3" key="2">
    <citation type="submission" date="2024-04" db="EMBL/GenBank/DDBJ databases">
        <authorList>
            <person name="Xu W."/>
            <person name="Ren C."/>
        </authorList>
    </citation>
    <scope>NUCLEOTIDE SEQUENCE</scope>
    <source>
        <strain evidence="3">Hangzhou</strain>
        <tissue evidence="3">Leaves</tissue>
    </source>
</reference>
<dbReference type="EMBL" id="JBBPBK010000056">
    <property type="protein sequence ID" value="KAK9266801.1"/>
    <property type="molecule type" value="Genomic_DNA"/>
</dbReference>
<sequence length="228" mass="25551">MASSLHSTLTFLSPSHSPKLKPPITRSHIPIRCGPRDKRGPLVKGRVLSIEAIQAIQSLKRAHRNDQTNLNHDDLISKSLSRLIKADLIAALKELLRQDRCDLALRVFSVVRSEYKADLSLYADLVSGLGKKRMWDDIDRLICDLEAEEGAIDCDDKALVRLIKALIEAERVESTVRIYGLMKKSGWGDTCKVDEYVVKVLSRGLRRLGEKGVADEVEKGSNLEKLRV</sequence>
<dbReference type="PANTHER" id="PTHR47594:SF3">
    <property type="entry name" value="PROTEIN THYLAKOID ASSEMBLY 8, CHLOROPLASTIC"/>
    <property type="match status" value="1"/>
</dbReference>
<dbReference type="AlphaFoldDB" id="A0AAP0RTE4"/>
<dbReference type="PANTHER" id="PTHR47594">
    <property type="entry name" value="PPR CONTAINING PLANT-LIKE PROTEIN"/>
    <property type="match status" value="1"/>
</dbReference>
<proteinExistence type="predicted"/>
<protein>
    <recommendedName>
        <fullName evidence="5">Pentatricopeptide repeat-containing protein</fullName>
    </recommendedName>
</protein>
<feature type="compositionally biased region" description="Polar residues" evidence="1">
    <location>
        <begin position="1"/>
        <end position="11"/>
    </location>
</feature>
<evidence type="ECO:0000313" key="4">
    <source>
        <dbReference type="Proteomes" id="UP001415857"/>
    </source>
</evidence>
<dbReference type="InterPro" id="IPR011990">
    <property type="entry name" value="TPR-like_helical_dom_sf"/>
</dbReference>
<dbReference type="GO" id="GO:0000373">
    <property type="term" value="P:Group II intron splicing"/>
    <property type="evidence" value="ECO:0007669"/>
    <property type="project" value="InterPro"/>
</dbReference>
<feature type="region of interest" description="Disordered" evidence="1">
    <location>
        <begin position="1"/>
        <end position="27"/>
    </location>
</feature>
<reference evidence="3 4" key="1">
    <citation type="journal article" date="2024" name="Plant J.">
        <title>Genome sequences and population genomics reveal climatic adaptation and genomic divergence between two closely related sweetgum species.</title>
        <authorList>
            <person name="Xu W.Q."/>
            <person name="Ren C.Q."/>
            <person name="Zhang X.Y."/>
            <person name="Comes H.P."/>
            <person name="Liu X.H."/>
            <person name="Li Y.G."/>
            <person name="Kettle C.J."/>
            <person name="Jalonen R."/>
            <person name="Gaisberger H."/>
            <person name="Ma Y.Z."/>
            <person name="Qiu Y.X."/>
        </authorList>
    </citation>
    <scope>NUCLEOTIDE SEQUENCE [LARGE SCALE GENOMIC DNA]</scope>
    <source>
        <strain evidence="3">Hangzhou</strain>
    </source>
</reference>
<evidence type="ECO:0000313" key="3">
    <source>
        <dbReference type="EMBL" id="KAK9281987.1"/>
    </source>
</evidence>
<evidence type="ECO:0008006" key="5">
    <source>
        <dbReference type="Google" id="ProtNLM"/>
    </source>
</evidence>
<keyword evidence="4" id="KW-1185">Reference proteome</keyword>
<dbReference type="Proteomes" id="UP001415857">
    <property type="component" value="Unassembled WGS sequence"/>
</dbReference>
<accession>A0AAP0RTE4</accession>
<name>A0AAP0RTE4_LIQFO</name>